<sequence>MIGAYSLIFQKEYGLADHSQHSSVAQICKRYFFEQDLPEQKLESWHFCDNEHDANTCLALVLAGEKKATSPSLWWYEANNESLPQEGDLNVVTNYLGEARCIIKTTKVTITPFNQISEAYAHTEGEGDKSLAYWKRVHWAYYHRELADTDFEPELDMPIVCEEFEVVFVQEAS</sequence>
<dbReference type="CDD" id="cd06553">
    <property type="entry name" value="ASCH_Ef3133_like"/>
    <property type="match status" value="1"/>
</dbReference>
<dbReference type="EMBL" id="AUYC01000012">
    <property type="protein sequence ID" value="KZN66518.1"/>
    <property type="molecule type" value="Genomic_DNA"/>
</dbReference>
<gene>
    <name evidence="2" type="ORF">N473_08995</name>
</gene>
<protein>
    <recommendedName>
        <fullName evidence="1">ASCH domain-containing protein</fullName>
    </recommendedName>
</protein>
<name>A0A161YV51_9GAMM</name>
<reference evidence="2 3" key="1">
    <citation type="submission" date="2013-07" db="EMBL/GenBank/DDBJ databases">
        <title>Comparative Genomic and Metabolomic Analysis of Twelve Strains of Pseudoalteromonas luteoviolacea.</title>
        <authorList>
            <person name="Vynne N.G."/>
            <person name="Mansson M."/>
            <person name="Gram L."/>
        </authorList>
    </citation>
    <scope>NUCLEOTIDE SEQUENCE [LARGE SCALE GENOMIC DNA]</scope>
    <source>
        <strain evidence="2 3">CPMOR-1</strain>
    </source>
</reference>
<dbReference type="PANTHER" id="PTHR39203">
    <property type="entry name" value="CYTOPLASMIC PROTEIN-RELATED"/>
    <property type="match status" value="1"/>
</dbReference>
<dbReference type="PANTHER" id="PTHR39203:SF1">
    <property type="entry name" value="CYTOPLASMIC PROTEIN"/>
    <property type="match status" value="1"/>
</dbReference>
<dbReference type="Proteomes" id="UP000076486">
    <property type="component" value="Unassembled WGS sequence"/>
</dbReference>
<dbReference type="PATRIC" id="fig|1365248.3.peg.488"/>
<dbReference type="Gene3D" id="3.10.400.10">
    <property type="entry name" value="Sulfate adenylyltransferase"/>
    <property type="match status" value="1"/>
</dbReference>
<dbReference type="SMART" id="SM01022">
    <property type="entry name" value="ASCH"/>
    <property type="match status" value="1"/>
</dbReference>
<proteinExistence type="predicted"/>
<feature type="domain" description="ASCH" evidence="1">
    <location>
        <begin position="45"/>
        <end position="168"/>
    </location>
</feature>
<accession>A0A161YV51</accession>
<dbReference type="InterPro" id="IPR009326">
    <property type="entry name" value="DUF984"/>
</dbReference>
<evidence type="ECO:0000313" key="3">
    <source>
        <dbReference type="Proteomes" id="UP000076486"/>
    </source>
</evidence>
<organism evidence="2 3">
    <name type="scientific">Pseudoalteromonas luteoviolacea CPMOR-1</name>
    <dbReference type="NCBI Taxonomy" id="1365248"/>
    <lineage>
        <taxon>Bacteria</taxon>
        <taxon>Pseudomonadati</taxon>
        <taxon>Pseudomonadota</taxon>
        <taxon>Gammaproteobacteria</taxon>
        <taxon>Alteromonadales</taxon>
        <taxon>Pseudoalteromonadaceae</taxon>
        <taxon>Pseudoalteromonas</taxon>
    </lineage>
</organism>
<dbReference type="SUPFAM" id="SSF88697">
    <property type="entry name" value="PUA domain-like"/>
    <property type="match status" value="1"/>
</dbReference>
<evidence type="ECO:0000313" key="2">
    <source>
        <dbReference type="EMBL" id="KZN66518.1"/>
    </source>
</evidence>
<dbReference type="AlphaFoldDB" id="A0A161YV51"/>
<evidence type="ECO:0000259" key="1">
    <source>
        <dbReference type="SMART" id="SM01022"/>
    </source>
</evidence>
<comment type="caution">
    <text evidence="2">The sequence shown here is derived from an EMBL/GenBank/DDBJ whole genome shotgun (WGS) entry which is preliminary data.</text>
</comment>
<dbReference type="InterPro" id="IPR007374">
    <property type="entry name" value="ASCH_domain"/>
</dbReference>
<dbReference type="Pfam" id="PF04266">
    <property type="entry name" value="ASCH"/>
    <property type="match status" value="1"/>
</dbReference>
<dbReference type="InterPro" id="IPR015947">
    <property type="entry name" value="PUA-like_sf"/>
</dbReference>